<dbReference type="GO" id="GO:0008380">
    <property type="term" value="P:RNA splicing"/>
    <property type="evidence" value="ECO:0007669"/>
    <property type="project" value="UniProtKB-KW"/>
</dbReference>
<evidence type="ECO:0000313" key="12">
    <source>
        <dbReference type="Proteomes" id="UP000249293"/>
    </source>
</evidence>
<organism evidence="11 12">
    <name type="scientific">Pichia kudriavzevii</name>
    <name type="common">Yeast</name>
    <name type="synonym">Issatchenkia orientalis</name>
    <dbReference type="NCBI Taxonomy" id="4909"/>
    <lineage>
        <taxon>Eukaryota</taxon>
        <taxon>Fungi</taxon>
        <taxon>Dikarya</taxon>
        <taxon>Ascomycota</taxon>
        <taxon>Saccharomycotina</taxon>
        <taxon>Pichiomycetes</taxon>
        <taxon>Pichiales</taxon>
        <taxon>Pichiaceae</taxon>
        <taxon>Pichia</taxon>
    </lineage>
</organism>
<dbReference type="Pfam" id="PF01423">
    <property type="entry name" value="LSM"/>
    <property type="match status" value="1"/>
</dbReference>
<dbReference type="GO" id="GO:0030532">
    <property type="term" value="C:small nuclear ribonucleoprotein complex"/>
    <property type="evidence" value="ECO:0007669"/>
    <property type="project" value="InterPro"/>
</dbReference>
<evidence type="ECO:0000256" key="1">
    <source>
        <dbReference type="ARBA" id="ARBA00004123"/>
    </source>
</evidence>
<keyword evidence="12" id="KW-1185">Reference proteome</keyword>
<dbReference type="STRING" id="4909.A0A2U9R1C7"/>
<dbReference type="GO" id="GO:0005829">
    <property type="term" value="C:cytosol"/>
    <property type="evidence" value="ECO:0007669"/>
    <property type="project" value="UniProtKB-SubCell"/>
</dbReference>
<keyword evidence="8 9" id="KW-0687">Ribonucleoprotein</keyword>
<protein>
    <recommendedName>
        <fullName evidence="9">Small nuclear ribonucleoprotein Sm D2</fullName>
        <shortName evidence="9">Sm-D2</shortName>
    </recommendedName>
    <alternativeName>
        <fullName evidence="9">snRNP core protein D2</fullName>
    </alternativeName>
</protein>
<evidence type="ECO:0000256" key="7">
    <source>
        <dbReference type="ARBA" id="ARBA00023242"/>
    </source>
</evidence>
<accession>A0A2U9R1C7</accession>
<dbReference type="GeneID" id="40382816"/>
<evidence type="ECO:0000256" key="6">
    <source>
        <dbReference type="ARBA" id="ARBA00023187"/>
    </source>
</evidence>
<dbReference type="AlphaFoldDB" id="A0A2U9R1C7"/>
<dbReference type="SMART" id="SM00651">
    <property type="entry name" value="Sm"/>
    <property type="match status" value="1"/>
</dbReference>
<dbReference type="InterPro" id="IPR001163">
    <property type="entry name" value="Sm_dom_euk/arc"/>
</dbReference>
<keyword evidence="5 9" id="KW-0507">mRNA processing</keyword>
<dbReference type="PROSITE" id="PS52002">
    <property type="entry name" value="SM"/>
    <property type="match status" value="1"/>
</dbReference>
<dbReference type="InterPro" id="IPR047575">
    <property type="entry name" value="Sm"/>
</dbReference>
<sequence length="90" mass="10363">MDAPDYEFSQGPLRLLATAVQQDKKVLVSLRNTHKLVASVKAFDKHCNMVLENVKEFWYDGEDGNKALRERYTAKMFLRGDSVVLVLHHE</sequence>
<dbReference type="OrthoDB" id="437526at2759"/>
<dbReference type="PANTHER" id="PTHR12777">
    <property type="entry name" value="SMALL NUCLEAR RIBONUCLEOPROTEIN SM D2"/>
    <property type="match status" value="1"/>
</dbReference>
<evidence type="ECO:0000256" key="9">
    <source>
        <dbReference type="RuleBase" id="RU365051"/>
    </source>
</evidence>
<reference evidence="11 12" key="1">
    <citation type="submission" date="2018-06" db="EMBL/GenBank/DDBJ databases">
        <title>Population genomics shows no distinction between pathogenic Candida krusei and environmental Pichia kudriavzevii: One species, four names.</title>
        <authorList>
            <person name="Douglass A.P."/>
            <person name="Offei B."/>
            <person name="Braun-Galleani S."/>
            <person name="Coughlan A.Y."/>
            <person name="Martos A."/>
            <person name="Ortiz-Merino R.A."/>
            <person name="Byrne K.P."/>
            <person name="Wolfe K.H."/>
        </authorList>
    </citation>
    <scope>NUCLEOTIDE SEQUENCE [LARGE SCALE GENOMIC DNA]</scope>
    <source>
        <strain evidence="11 12">CBS573</strain>
    </source>
</reference>
<name>A0A2U9R1C7_PICKU</name>
<dbReference type="EMBL" id="CP028774">
    <property type="protein sequence ID" value="AWU75051.1"/>
    <property type="molecule type" value="Genomic_DNA"/>
</dbReference>
<proteinExistence type="inferred from homology"/>
<dbReference type="KEGG" id="pkz:C5L36_0B03055"/>
<comment type="subcellular location">
    <subcellularLocation>
        <location evidence="2">Cytoplasm</location>
        <location evidence="2">Cytosol</location>
    </subcellularLocation>
    <subcellularLocation>
        <location evidence="1 9">Nucleus</location>
    </subcellularLocation>
</comment>
<evidence type="ECO:0000259" key="10">
    <source>
        <dbReference type="PROSITE" id="PS52002"/>
    </source>
</evidence>
<gene>
    <name evidence="11" type="ORF">C5L36_0B03055</name>
</gene>
<comment type="similarity">
    <text evidence="3 9">Belongs to the snRNP core protein family.</text>
</comment>
<dbReference type="GO" id="GO:0003723">
    <property type="term" value="F:RNA binding"/>
    <property type="evidence" value="ECO:0007669"/>
    <property type="project" value="InterPro"/>
</dbReference>
<dbReference type="Proteomes" id="UP000249293">
    <property type="component" value="Chromosome 2"/>
</dbReference>
<keyword evidence="7 9" id="KW-0539">Nucleus</keyword>
<evidence type="ECO:0000256" key="2">
    <source>
        <dbReference type="ARBA" id="ARBA00004514"/>
    </source>
</evidence>
<dbReference type="SUPFAM" id="SSF50182">
    <property type="entry name" value="Sm-like ribonucleoproteins"/>
    <property type="match status" value="1"/>
</dbReference>
<evidence type="ECO:0000313" key="11">
    <source>
        <dbReference type="EMBL" id="AWU75051.1"/>
    </source>
</evidence>
<dbReference type="GO" id="GO:0006397">
    <property type="term" value="P:mRNA processing"/>
    <property type="evidence" value="ECO:0007669"/>
    <property type="project" value="UniProtKB-KW"/>
</dbReference>
<dbReference type="InterPro" id="IPR010920">
    <property type="entry name" value="LSM_dom_sf"/>
</dbReference>
<dbReference type="InterPro" id="IPR027248">
    <property type="entry name" value="Sm_D2"/>
</dbReference>
<feature type="domain" description="Sm" evidence="10">
    <location>
        <begin position="13"/>
        <end position="90"/>
    </location>
</feature>
<evidence type="ECO:0000256" key="4">
    <source>
        <dbReference type="ARBA" id="ARBA00022490"/>
    </source>
</evidence>
<dbReference type="Gene3D" id="2.30.30.100">
    <property type="match status" value="1"/>
</dbReference>
<evidence type="ECO:0000256" key="8">
    <source>
        <dbReference type="ARBA" id="ARBA00023274"/>
    </source>
</evidence>
<keyword evidence="4" id="KW-0963">Cytoplasm</keyword>
<evidence type="ECO:0000256" key="3">
    <source>
        <dbReference type="ARBA" id="ARBA00008146"/>
    </source>
</evidence>
<dbReference type="RefSeq" id="XP_029320528.1">
    <property type="nucleotide sequence ID" value="XM_029464669.1"/>
</dbReference>
<dbReference type="VEuPathDB" id="FungiDB:C5L36_0B03055"/>
<dbReference type="CDD" id="cd01720">
    <property type="entry name" value="Sm_D2"/>
    <property type="match status" value="1"/>
</dbReference>
<keyword evidence="6 9" id="KW-0508">mRNA splicing</keyword>
<evidence type="ECO:0000256" key="5">
    <source>
        <dbReference type="ARBA" id="ARBA00022664"/>
    </source>
</evidence>